<dbReference type="SUPFAM" id="SSF158560">
    <property type="entry name" value="BH3980-like"/>
    <property type="match status" value="1"/>
</dbReference>
<dbReference type="Pfam" id="PF06570">
    <property type="entry name" value="DUF1129"/>
    <property type="match status" value="1"/>
</dbReference>
<dbReference type="Gene3D" id="1.10.1900.10">
    <property type="entry name" value="c-terminal domain of poly(a) binding protein"/>
    <property type="match status" value="1"/>
</dbReference>
<dbReference type="EMBL" id="CP162599">
    <property type="protein sequence ID" value="XDK33451.1"/>
    <property type="molecule type" value="Genomic_DNA"/>
</dbReference>
<keyword evidence="1" id="KW-0812">Transmembrane</keyword>
<feature type="transmembrane region" description="Helical" evidence="1">
    <location>
        <begin position="129"/>
        <end position="151"/>
    </location>
</feature>
<feature type="transmembrane region" description="Helical" evidence="1">
    <location>
        <begin position="172"/>
        <end position="189"/>
    </location>
</feature>
<gene>
    <name evidence="2" type="ORF">AB4Y30_03585</name>
</gene>
<feature type="transmembrane region" description="Helical" evidence="1">
    <location>
        <begin position="91"/>
        <end position="117"/>
    </location>
</feature>
<sequence length="225" mass="25760">MNAKQLIEENNKKRKLLTKENEKYYDDLLVYIRLHFTLSEQQTEEVLMEMLDHLIDGQKEGKTAKDIFGDDPLSYTDEIIEQLPKEDKRNIFQFVGGVIVNIISWVLIIRGIILLVFSQFTEVNNEINLLGVSVVSLAIGIFVIGNIWYMLKVTKKSLFNEKISLKTNMLKVGLVAAVSMAIVLAVARFTPEIGPSFSFDWWLSLLLGAILWLLHFIVKKKSRNA</sequence>
<dbReference type="AlphaFoldDB" id="A0AB39HM69"/>
<dbReference type="PANTHER" id="PTHR41307">
    <property type="entry name" value="MEMBRANE PROTEIN-RELATED"/>
    <property type="match status" value="1"/>
</dbReference>
<accession>A0AB39HM69</accession>
<keyword evidence="1" id="KW-0472">Membrane</keyword>
<protein>
    <submittedName>
        <fullName evidence="2">DUF1129 family protein</fullName>
    </submittedName>
</protein>
<dbReference type="InterPro" id="IPR009214">
    <property type="entry name" value="DUF1129"/>
</dbReference>
<dbReference type="RefSeq" id="WP_368654130.1">
    <property type="nucleotide sequence ID" value="NZ_CP162599.1"/>
</dbReference>
<name>A0AB39HM69_9BACI</name>
<evidence type="ECO:0000256" key="1">
    <source>
        <dbReference type="SAM" id="Phobius"/>
    </source>
</evidence>
<organism evidence="2">
    <name type="scientific">Ornithinibacillus sp. 4-3</name>
    <dbReference type="NCBI Taxonomy" id="3231488"/>
    <lineage>
        <taxon>Bacteria</taxon>
        <taxon>Bacillati</taxon>
        <taxon>Bacillota</taxon>
        <taxon>Bacilli</taxon>
        <taxon>Bacillales</taxon>
        <taxon>Bacillaceae</taxon>
        <taxon>Ornithinibacillus</taxon>
    </lineage>
</organism>
<dbReference type="PANTHER" id="PTHR41307:SF1">
    <property type="entry name" value="MEMBRANE PROTEIN"/>
    <property type="match status" value="1"/>
</dbReference>
<keyword evidence="1" id="KW-1133">Transmembrane helix</keyword>
<reference evidence="2" key="1">
    <citation type="submission" date="2024-07" db="EMBL/GenBank/DDBJ databases">
        <title>Halotolerant mesophilic bacterium Ornithinibacillus sp. 4-3, sp. nov., isolated from soil.</title>
        <authorList>
            <person name="Sidarenka A.V."/>
            <person name="Guliayeva D.E."/>
            <person name="Leanovich S.I."/>
            <person name="Hileuskaya K.S."/>
            <person name="Akhremchuk A.E."/>
            <person name="Sikolenko M.A."/>
            <person name="Valentovich L.N."/>
        </authorList>
    </citation>
    <scope>NUCLEOTIDE SEQUENCE</scope>
    <source>
        <strain evidence="2">4-3</strain>
    </source>
</reference>
<proteinExistence type="predicted"/>
<feature type="transmembrane region" description="Helical" evidence="1">
    <location>
        <begin position="201"/>
        <end position="218"/>
    </location>
</feature>
<evidence type="ECO:0000313" key="2">
    <source>
        <dbReference type="EMBL" id="XDK33451.1"/>
    </source>
</evidence>